<dbReference type="InterPro" id="IPR011766">
    <property type="entry name" value="TPP_enzyme_TPP-bd"/>
</dbReference>
<dbReference type="RefSeq" id="WP_339942831.1">
    <property type="nucleotide sequence ID" value="NZ_BAABGA010000120.1"/>
</dbReference>
<evidence type="ECO:0000313" key="3">
    <source>
        <dbReference type="EMBL" id="GAA4471274.1"/>
    </source>
</evidence>
<evidence type="ECO:0000256" key="1">
    <source>
        <dbReference type="ARBA" id="ARBA00023002"/>
    </source>
</evidence>
<dbReference type="Pfam" id="PF02775">
    <property type="entry name" value="TPP_enzyme_C"/>
    <property type="match status" value="1"/>
</dbReference>
<dbReference type="PANTHER" id="PTHR48084">
    <property type="entry name" value="2-OXOGLUTARATE OXIDOREDUCTASE SUBUNIT KORB-RELATED"/>
    <property type="match status" value="1"/>
</dbReference>
<organism evidence="3 4">
    <name type="scientific">Novipirellula rosea</name>
    <dbReference type="NCBI Taxonomy" id="1031540"/>
    <lineage>
        <taxon>Bacteria</taxon>
        <taxon>Pseudomonadati</taxon>
        <taxon>Planctomycetota</taxon>
        <taxon>Planctomycetia</taxon>
        <taxon>Pirellulales</taxon>
        <taxon>Pirellulaceae</taxon>
        <taxon>Novipirellula</taxon>
    </lineage>
</organism>
<gene>
    <name evidence="3" type="ORF">GCM10023156_65600</name>
</gene>
<feature type="domain" description="Thiamine pyrophosphate enzyme TPP-binding" evidence="2">
    <location>
        <begin position="52"/>
        <end position="199"/>
    </location>
</feature>
<accession>A0ABP8NRJ5</accession>
<evidence type="ECO:0000259" key="2">
    <source>
        <dbReference type="Pfam" id="PF02775"/>
    </source>
</evidence>
<comment type="caution">
    <text evidence="3">The sequence shown here is derived from an EMBL/GenBank/DDBJ whole genome shotgun (WGS) entry which is preliminary data.</text>
</comment>
<dbReference type="Proteomes" id="UP001500840">
    <property type="component" value="Unassembled WGS sequence"/>
</dbReference>
<keyword evidence="4" id="KW-1185">Reference proteome</keyword>
<dbReference type="InterPro" id="IPR051457">
    <property type="entry name" value="2-oxoacid:Fd_oxidoreductase"/>
</dbReference>
<dbReference type="InterPro" id="IPR029061">
    <property type="entry name" value="THDP-binding"/>
</dbReference>
<protein>
    <submittedName>
        <fullName evidence="3">2-oxoacid:ferredoxin oxidoreductase subunit beta</fullName>
    </submittedName>
</protein>
<proteinExistence type="predicted"/>
<dbReference type="EMBL" id="BAABGA010000120">
    <property type="protein sequence ID" value="GAA4471274.1"/>
    <property type="molecule type" value="Genomic_DNA"/>
</dbReference>
<evidence type="ECO:0000313" key="4">
    <source>
        <dbReference type="Proteomes" id="UP001500840"/>
    </source>
</evidence>
<name>A0ABP8NRJ5_9BACT</name>
<keyword evidence="1" id="KW-0560">Oxidoreductase</keyword>
<dbReference type="CDD" id="cd03375">
    <property type="entry name" value="TPP_OGFOR"/>
    <property type="match status" value="1"/>
</dbReference>
<dbReference type="Gene3D" id="3.40.50.970">
    <property type="match status" value="1"/>
</dbReference>
<reference evidence="4" key="1">
    <citation type="journal article" date="2019" name="Int. J. Syst. Evol. Microbiol.">
        <title>The Global Catalogue of Microorganisms (GCM) 10K type strain sequencing project: providing services to taxonomists for standard genome sequencing and annotation.</title>
        <authorList>
            <consortium name="The Broad Institute Genomics Platform"/>
            <consortium name="The Broad Institute Genome Sequencing Center for Infectious Disease"/>
            <person name="Wu L."/>
            <person name="Ma J."/>
        </authorList>
    </citation>
    <scope>NUCLEOTIDE SEQUENCE [LARGE SCALE GENOMIC DNA]</scope>
    <source>
        <strain evidence="4">JCM 17759</strain>
    </source>
</reference>
<dbReference type="PANTHER" id="PTHR48084:SF4">
    <property type="entry name" value="2-OXOGLUTARATE OXIDOREDUCTASE SUBUNIT KORB"/>
    <property type="match status" value="1"/>
</dbReference>
<sequence length="336" mass="36976">MNLPVLKAADFASDQDVRWCPGCGDYSILAQMKKVLPELGVPREKTVFISGIGCSSRFPYYMNTYGMHSIHGRAPTFATGLKSTRPDLMVWVITGDGDALSIGGNHFIHCLRRNLDINIVLFNNRIYGLTKGQYSPTSTEGQVTKSTPMGSIDHPLHPLSVALAAEATFVARSIDAHVKHLGETLKRAAEHKGTSLVEVYQNCNVFNDGAMAYAQERKQRAENVVELEHGKPLIFGTNSDKAVRLVGNHLEVVNVADVPADDLLIHDEKEMNPSIQMMLARMRYPEMPEPIGVLRAVEGVATYNDQINDQVTLAKQKKGEGDLQALFNSGDTWDVA</sequence>
<dbReference type="SUPFAM" id="SSF52518">
    <property type="entry name" value="Thiamin diphosphate-binding fold (THDP-binding)"/>
    <property type="match status" value="1"/>
</dbReference>